<comment type="caution">
    <text evidence="2">The sequence shown here is derived from an EMBL/GenBank/DDBJ whole genome shotgun (WGS) entry which is preliminary data.</text>
</comment>
<evidence type="ECO:0000256" key="1">
    <source>
        <dbReference type="SAM" id="MobiDB-lite"/>
    </source>
</evidence>
<feature type="compositionally biased region" description="Low complexity" evidence="1">
    <location>
        <begin position="30"/>
        <end position="40"/>
    </location>
</feature>
<gene>
    <name evidence="2" type="ORF">N657DRAFT_369270</name>
</gene>
<proteinExistence type="predicted"/>
<reference evidence="2" key="2">
    <citation type="submission" date="2023-05" db="EMBL/GenBank/DDBJ databases">
        <authorList>
            <consortium name="Lawrence Berkeley National Laboratory"/>
            <person name="Steindorff A."/>
            <person name="Hensen N."/>
            <person name="Bonometti L."/>
            <person name="Westerberg I."/>
            <person name="Brannstrom I.O."/>
            <person name="Guillou S."/>
            <person name="Cros-Aarteil S."/>
            <person name="Calhoun S."/>
            <person name="Haridas S."/>
            <person name="Kuo A."/>
            <person name="Mondo S."/>
            <person name="Pangilinan J."/>
            <person name="Riley R."/>
            <person name="Labutti K."/>
            <person name="Andreopoulos B."/>
            <person name="Lipzen A."/>
            <person name="Chen C."/>
            <person name="Yanf M."/>
            <person name="Daum C."/>
            <person name="Ng V."/>
            <person name="Clum A."/>
            <person name="Ohm R."/>
            <person name="Martin F."/>
            <person name="Silar P."/>
            <person name="Natvig D."/>
            <person name="Lalanne C."/>
            <person name="Gautier V."/>
            <person name="Ament-Velasquez S.L."/>
            <person name="Kruys A."/>
            <person name="Hutchinson M.I."/>
            <person name="Powell A.J."/>
            <person name="Barry K."/>
            <person name="Miller A.N."/>
            <person name="Grigoriev I.V."/>
            <person name="Debuchy R."/>
            <person name="Gladieux P."/>
            <person name="Thoren M.H."/>
            <person name="Johannesson H."/>
        </authorList>
    </citation>
    <scope>NUCLEOTIDE SEQUENCE</scope>
    <source>
        <strain evidence="2">CBS 731.68</strain>
    </source>
</reference>
<dbReference type="AlphaFoldDB" id="A0AAN6TQ45"/>
<organism evidence="2 3">
    <name type="scientific">Parathielavia appendiculata</name>
    <dbReference type="NCBI Taxonomy" id="2587402"/>
    <lineage>
        <taxon>Eukaryota</taxon>
        <taxon>Fungi</taxon>
        <taxon>Dikarya</taxon>
        <taxon>Ascomycota</taxon>
        <taxon>Pezizomycotina</taxon>
        <taxon>Sordariomycetes</taxon>
        <taxon>Sordariomycetidae</taxon>
        <taxon>Sordariales</taxon>
        <taxon>Chaetomiaceae</taxon>
        <taxon>Parathielavia</taxon>
    </lineage>
</organism>
<name>A0AAN6TQ45_9PEZI</name>
<dbReference type="RefSeq" id="XP_062642336.1">
    <property type="nucleotide sequence ID" value="XM_062787030.1"/>
</dbReference>
<protein>
    <submittedName>
        <fullName evidence="2">Uncharacterized protein</fullName>
    </submittedName>
</protein>
<evidence type="ECO:0000313" key="3">
    <source>
        <dbReference type="Proteomes" id="UP001302602"/>
    </source>
</evidence>
<dbReference type="GeneID" id="87823800"/>
<reference evidence="2" key="1">
    <citation type="journal article" date="2023" name="Mol. Phylogenet. Evol.">
        <title>Genome-scale phylogeny and comparative genomics of the fungal order Sordariales.</title>
        <authorList>
            <person name="Hensen N."/>
            <person name="Bonometti L."/>
            <person name="Westerberg I."/>
            <person name="Brannstrom I.O."/>
            <person name="Guillou S."/>
            <person name="Cros-Aarteil S."/>
            <person name="Calhoun S."/>
            <person name="Haridas S."/>
            <person name="Kuo A."/>
            <person name="Mondo S."/>
            <person name="Pangilinan J."/>
            <person name="Riley R."/>
            <person name="LaButti K."/>
            <person name="Andreopoulos B."/>
            <person name="Lipzen A."/>
            <person name="Chen C."/>
            <person name="Yan M."/>
            <person name="Daum C."/>
            <person name="Ng V."/>
            <person name="Clum A."/>
            <person name="Steindorff A."/>
            <person name="Ohm R.A."/>
            <person name="Martin F."/>
            <person name="Silar P."/>
            <person name="Natvig D.O."/>
            <person name="Lalanne C."/>
            <person name="Gautier V."/>
            <person name="Ament-Velasquez S.L."/>
            <person name="Kruys A."/>
            <person name="Hutchinson M.I."/>
            <person name="Powell A.J."/>
            <person name="Barry K."/>
            <person name="Miller A.N."/>
            <person name="Grigoriev I.V."/>
            <person name="Debuchy R."/>
            <person name="Gladieux P."/>
            <person name="Hiltunen Thoren M."/>
            <person name="Johannesson H."/>
        </authorList>
    </citation>
    <scope>NUCLEOTIDE SEQUENCE</scope>
    <source>
        <strain evidence="2">CBS 731.68</strain>
    </source>
</reference>
<keyword evidence="3" id="KW-1185">Reference proteome</keyword>
<feature type="compositionally biased region" description="Basic and acidic residues" evidence="1">
    <location>
        <begin position="11"/>
        <end position="27"/>
    </location>
</feature>
<accession>A0AAN6TQ45</accession>
<feature type="region of interest" description="Disordered" evidence="1">
    <location>
        <begin position="1"/>
        <end position="40"/>
    </location>
</feature>
<dbReference type="Proteomes" id="UP001302602">
    <property type="component" value="Unassembled WGS sequence"/>
</dbReference>
<sequence>MQCPSNRRGRLHDERALRAPRHAERPHPPAQDLQPQQAPQRDLVLSPNQRGYAEDWRDACLGGLVLMNLPLRTVELTPLVRAGCRPLQPQALPTDRSQPLAEADLKSYLNGNGWSGDTSVRLEQLFSICPHLGRRPLDKRRRVVVDMGLGRRVAVERDVDVSRDDAPTSREANCDEVELVAKAHSWLTTQGCLLGDGQCGIPVSRFGAPCRGLAQNSQQR</sequence>
<dbReference type="EMBL" id="MU853264">
    <property type="protein sequence ID" value="KAK4118563.1"/>
    <property type="molecule type" value="Genomic_DNA"/>
</dbReference>
<evidence type="ECO:0000313" key="2">
    <source>
        <dbReference type="EMBL" id="KAK4118563.1"/>
    </source>
</evidence>